<feature type="transmembrane region" description="Helical" evidence="1">
    <location>
        <begin position="477"/>
        <end position="494"/>
    </location>
</feature>
<evidence type="ECO:0000256" key="1">
    <source>
        <dbReference type="SAM" id="Phobius"/>
    </source>
</evidence>
<proteinExistence type="predicted"/>
<feature type="transmembrane region" description="Helical" evidence="1">
    <location>
        <begin position="276"/>
        <end position="301"/>
    </location>
</feature>
<keyword evidence="1" id="KW-1133">Transmembrane helix</keyword>
<sequence>MEKNGKVFVAPPKDGSDFKELFKQLAAVGAGRPLGTDGFPQGPWTPELLADAITQIDSNRAGVDLRTVQLWFQENDKGISPSNIAWLARIFGCDDKEATSEWLSELSAAQSRLIAKRRDSRKTVTSTALSDMAEGVATDSGAPIFDESAQWAEFSQHKTGVNLARRSEALFARGSPLNLPALTFAGASGLGFISYIVGIHSVTYNQSRGVSKQVGYLWAPNWTLLFMILLPLFFWLVIELLLFWKRDARFSLLAQADRFEANAPWSRNIDSYSQTYWAVFVICVLIAGVLQWIGVCLIPLLKGSGDYATSWGTIAIVQPDLISVPMEIAFTAAAYLYMCVCFYLFFAGLILLHTIIHDFGRIEEGLMLRLGRNHRSENAQIRLKIIRGIFRCTIVGVLVAICMKLQSAYLSSDGGDIVTWILNDFVSVVYRDHQVANSFGYRMPTHFSSLLVAISACVIFLYGSIRLNVGSQFRVALWKMSGVEVLLFAAYLLIDAFDGFSLLLIAGVLVAAYGLFDPEFSLPRSRKSETKHGVS</sequence>
<dbReference type="NCBIfam" id="NF047336">
    <property type="entry name" value="conj_memb_RcgA"/>
    <property type="match status" value="1"/>
</dbReference>
<dbReference type="RefSeq" id="WP_097544760.1">
    <property type="nucleotide sequence ID" value="NZ_NWSL01000026.1"/>
</dbReference>
<dbReference type="EMBL" id="NWSL01000026">
    <property type="protein sequence ID" value="PDS48533.1"/>
    <property type="molecule type" value="Genomic_DNA"/>
</dbReference>
<feature type="transmembrane region" description="Helical" evidence="1">
    <location>
        <begin position="500"/>
        <end position="516"/>
    </location>
</feature>
<accession>A0ABX4J045</accession>
<name>A0ABX4J045_9HYPH</name>
<reference evidence="2 3" key="1">
    <citation type="submission" date="2017-09" db="EMBL/GenBank/DDBJ databases">
        <title>Comparative genomics of rhizobia isolated from Phaseolus vulgaris in China.</title>
        <authorList>
            <person name="Tong W."/>
        </authorList>
    </citation>
    <scope>NUCLEOTIDE SEQUENCE [LARGE SCALE GENOMIC DNA]</scope>
    <source>
        <strain evidence="2 3">Y27</strain>
    </source>
</reference>
<keyword evidence="3" id="KW-1185">Reference proteome</keyword>
<evidence type="ECO:0000313" key="3">
    <source>
        <dbReference type="Proteomes" id="UP000219972"/>
    </source>
</evidence>
<organism evidence="2 3">
    <name type="scientific">Rhizobium anhuiense</name>
    <dbReference type="NCBI Taxonomy" id="1184720"/>
    <lineage>
        <taxon>Bacteria</taxon>
        <taxon>Pseudomonadati</taxon>
        <taxon>Pseudomonadota</taxon>
        <taxon>Alphaproteobacteria</taxon>
        <taxon>Hyphomicrobiales</taxon>
        <taxon>Rhizobiaceae</taxon>
        <taxon>Rhizobium/Agrobacterium group</taxon>
        <taxon>Rhizobium</taxon>
    </lineage>
</organism>
<protein>
    <recommendedName>
        <fullName evidence="4">Transmembrane protein</fullName>
    </recommendedName>
</protein>
<evidence type="ECO:0008006" key="4">
    <source>
        <dbReference type="Google" id="ProtNLM"/>
    </source>
</evidence>
<dbReference type="Proteomes" id="UP000219972">
    <property type="component" value="Unassembled WGS sequence"/>
</dbReference>
<feature type="transmembrane region" description="Helical" evidence="1">
    <location>
        <begin position="388"/>
        <end position="406"/>
    </location>
</feature>
<keyword evidence="1" id="KW-0812">Transmembrane</keyword>
<evidence type="ECO:0000313" key="2">
    <source>
        <dbReference type="EMBL" id="PDS48533.1"/>
    </source>
</evidence>
<keyword evidence="1" id="KW-0472">Membrane</keyword>
<feature type="transmembrane region" description="Helical" evidence="1">
    <location>
        <begin position="181"/>
        <end position="202"/>
    </location>
</feature>
<dbReference type="InterPro" id="IPR058114">
    <property type="entry name" value="RcgA-like"/>
</dbReference>
<comment type="caution">
    <text evidence="2">The sequence shown here is derived from an EMBL/GenBank/DDBJ whole genome shotgun (WGS) entry which is preliminary data.</text>
</comment>
<feature type="transmembrane region" description="Helical" evidence="1">
    <location>
        <begin position="447"/>
        <end position="465"/>
    </location>
</feature>
<feature type="transmembrane region" description="Helical" evidence="1">
    <location>
        <begin position="222"/>
        <end position="244"/>
    </location>
</feature>
<gene>
    <name evidence="2" type="ORF">CO662_29015</name>
</gene>
<feature type="transmembrane region" description="Helical" evidence="1">
    <location>
        <begin position="328"/>
        <end position="352"/>
    </location>
</feature>